<evidence type="ECO:0000256" key="5">
    <source>
        <dbReference type="ARBA" id="ARBA00023163"/>
    </source>
</evidence>
<dbReference type="PANTHER" id="PTHR46577:SF1">
    <property type="entry name" value="HTH-TYPE TRANSCRIPTIONAL REGULATORY PROTEIN GABR"/>
    <property type="match status" value="1"/>
</dbReference>
<dbReference type="GO" id="GO:0008483">
    <property type="term" value="F:transaminase activity"/>
    <property type="evidence" value="ECO:0007669"/>
    <property type="project" value="UniProtKB-KW"/>
</dbReference>
<dbReference type="InterPro" id="IPR015424">
    <property type="entry name" value="PyrdxlP-dep_Trfase"/>
</dbReference>
<evidence type="ECO:0000256" key="4">
    <source>
        <dbReference type="ARBA" id="ARBA00023125"/>
    </source>
</evidence>
<dbReference type="InterPro" id="IPR051446">
    <property type="entry name" value="HTH_trans_reg/aminotransferase"/>
</dbReference>
<dbReference type="Gene3D" id="1.10.10.10">
    <property type="entry name" value="Winged helix-like DNA-binding domain superfamily/Winged helix DNA-binding domain"/>
    <property type="match status" value="1"/>
</dbReference>
<dbReference type="CDD" id="cd07377">
    <property type="entry name" value="WHTH_GntR"/>
    <property type="match status" value="1"/>
</dbReference>
<keyword evidence="4" id="KW-0238">DNA-binding</keyword>
<dbReference type="InterPro" id="IPR015421">
    <property type="entry name" value="PyrdxlP-dep_Trfase_major"/>
</dbReference>
<evidence type="ECO:0000256" key="6">
    <source>
        <dbReference type="SAM" id="MobiDB-lite"/>
    </source>
</evidence>
<dbReference type="AlphaFoldDB" id="A0ABF7QVD7"/>
<evidence type="ECO:0000313" key="8">
    <source>
        <dbReference type="EMBL" id="ACI58110.1"/>
    </source>
</evidence>
<keyword evidence="8" id="KW-0032">Aminotransferase</keyword>
<keyword evidence="8" id="KW-0614">Plasmid</keyword>
<dbReference type="RefSeq" id="WP_003592295.1">
    <property type="nucleotide sequence ID" value="NC_011368.1"/>
</dbReference>
<keyword evidence="2" id="KW-0663">Pyridoxal phosphate</keyword>
<dbReference type="PROSITE" id="PS50949">
    <property type="entry name" value="HTH_GNTR"/>
    <property type="match status" value="1"/>
</dbReference>
<sequence length="470" mass="51415">MDLSLHIDRRARTPLPLQIAYGVQSALIEGRLPPGARLPSTRALAERLGVARMVVVHAFEWLASEGYTETSRGGGTTISKGLILPQSPPDLKQAPERRTDRLPPTSPVVDFRPGLPALDSFPRTEWRSALNHVIRNAPDDAFGYGPIEGLPKLRRAIAEYSSRTRGLPFAPERVVVTAGAAQALSLILRVVHVSRALAIEDPSPVPVHELAHLHGRSLLPVAVDDDGMCTGDLPSGESAPGVIYVVPSHQYPTGVVMSLSRRLALLDWAAKNNAYIVEDDYDSEFRYDGMPPTALAAMDRANCTIYVGTFSKMLCPALRLGYLIAPEPLIDRLLETKWWTDRGGPVIDQLALTHWLESGSVDRHVLRTRKLYARRRNALVSALGAAFGARVRISGVPAGMHLMASFDDLADDEEFASRMMARHGIALYPASRCAIAYTQNKNSLIFGFGHLHEEVAGSAISIIRDELLRV</sequence>
<feature type="domain" description="HTH gntR-type" evidence="7">
    <location>
        <begin position="13"/>
        <end position="81"/>
    </location>
</feature>
<protein>
    <submittedName>
        <fullName evidence="8">Transcriptional regulator, GntR family with aminotransferase domain</fullName>
    </submittedName>
</protein>
<dbReference type="Pfam" id="PF00392">
    <property type="entry name" value="GntR"/>
    <property type="match status" value="1"/>
</dbReference>
<dbReference type="InterPro" id="IPR036390">
    <property type="entry name" value="WH_DNA-bd_sf"/>
</dbReference>
<evidence type="ECO:0000256" key="1">
    <source>
        <dbReference type="ARBA" id="ARBA00005384"/>
    </source>
</evidence>
<dbReference type="SUPFAM" id="SSF46785">
    <property type="entry name" value="Winged helix' DNA-binding domain"/>
    <property type="match status" value="1"/>
</dbReference>
<dbReference type="InterPro" id="IPR004839">
    <property type="entry name" value="Aminotransferase_I/II_large"/>
</dbReference>
<keyword evidence="9" id="KW-1185">Reference proteome</keyword>
<gene>
    <name evidence="8" type="ordered locus">Rleg2_4874</name>
</gene>
<accession>A0ABF7QVD7</accession>
<dbReference type="Proteomes" id="UP000008330">
    <property type="component" value="Plasmid pRLG201"/>
</dbReference>
<dbReference type="EMBL" id="CP001192">
    <property type="protein sequence ID" value="ACI58110.1"/>
    <property type="molecule type" value="Genomic_DNA"/>
</dbReference>
<dbReference type="PANTHER" id="PTHR46577">
    <property type="entry name" value="HTH-TYPE TRANSCRIPTIONAL REGULATORY PROTEIN GABR"/>
    <property type="match status" value="1"/>
</dbReference>
<dbReference type="CDD" id="cd00609">
    <property type="entry name" value="AAT_like"/>
    <property type="match status" value="1"/>
</dbReference>
<keyword evidence="8" id="KW-0808">Transferase</keyword>
<evidence type="ECO:0000313" key="9">
    <source>
        <dbReference type="Proteomes" id="UP000008330"/>
    </source>
</evidence>
<dbReference type="KEGG" id="rlt:Rleg2_4874"/>
<proteinExistence type="inferred from homology"/>
<evidence type="ECO:0000256" key="2">
    <source>
        <dbReference type="ARBA" id="ARBA00022898"/>
    </source>
</evidence>
<dbReference type="Pfam" id="PF00155">
    <property type="entry name" value="Aminotran_1_2"/>
    <property type="match status" value="1"/>
</dbReference>
<feature type="region of interest" description="Disordered" evidence="6">
    <location>
        <begin position="68"/>
        <end position="109"/>
    </location>
</feature>
<dbReference type="InterPro" id="IPR000524">
    <property type="entry name" value="Tscrpt_reg_HTH_GntR"/>
</dbReference>
<dbReference type="GO" id="GO:0003677">
    <property type="term" value="F:DNA binding"/>
    <property type="evidence" value="ECO:0007669"/>
    <property type="project" value="UniProtKB-KW"/>
</dbReference>
<evidence type="ECO:0000256" key="3">
    <source>
        <dbReference type="ARBA" id="ARBA00023015"/>
    </source>
</evidence>
<reference evidence="8 9" key="1">
    <citation type="journal article" date="2010" name="Stand. Genomic Sci.">
        <title>Complete genome sequence of Rhizobium leguminosarum bv trifolii strain WSM2304, an effective microsymbiont of the South American clover Trifolium polymorphum.</title>
        <authorList>
            <person name="Reeve W."/>
            <person name="O'Hara G."/>
            <person name="Chain P."/>
            <person name="Ardley J."/>
            <person name="Brau L."/>
            <person name="Nandesena K."/>
            <person name="Tiwari R."/>
            <person name="Malfatti S."/>
            <person name="Kiss H."/>
            <person name="Lapidus A."/>
            <person name="Copeland A."/>
            <person name="Nolan M."/>
            <person name="Land M."/>
            <person name="Ivanova N."/>
            <person name="Mavromatis K."/>
            <person name="Markowitz V."/>
            <person name="Kyrpides N."/>
            <person name="Melino V."/>
            <person name="Denton M."/>
            <person name="Yates R."/>
            <person name="Howieson J."/>
        </authorList>
    </citation>
    <scope>NUCLEOTIDE SEQUENCE [LARGE SCALE GENOMIC DNA]</scope>
    <source>
        <strain evidence="8 9">WSM2304</strain>
    </source>
</reference>
<keyword evidence="3" id="KW-0805">Transcription regulation</keyword>
<organism evidence="8 9">
    <name type="scientific">Rhizobium leguminosarum bv. trifolii (strain WSM2304)</name>
    <dbReference type="NCBI Taxonomy" id="395492"/>
    <lineage>
        <taxon>Bacteria</taxon>
        <taxon>Pseudomonadati</taxon>
        <taxon>Pseudomonadota</taxon>
        <taxon>Alphaproteobacteria</taxon>
        <taxon>Hyphomicrobiales</taxon>
        <taxon>Rhizobiaceae</taxon>
        <taxon>Rhizobium/Agrobacterium group</taxon>
        <taxon>Rhizobium</taxon>
    </lineage>
</organism>
<dbReference type="Gene3D" id="3.40.640.10">
    <property type="entry name" value="Type I PLP-dependent aspartate aminotransferase-like (Major domain)"/>
    <property type="match status" value="1"/>
</dbReference>
<evidence type="ECO:0000259" key="7">
    <source>
        <dbReference type="PROSITE" id="PS50949"/>
    </source>
</evidence>
<dbReference type="InterPro" id="IPR036388">
    <property type="entry name" value="WH-like_DNA-bd_sf"/>
</dbReference>
<comment type="similarity">
    <text evidence="1">In the C-terminal section; belongs to the class-I pyridoxal-phosphate-dependent aminotransferase family.</text>
</comment>
<keyword evidence="5" id="KW-0804">Transcription</keyword>
<dbReference type="SMART" id="SM00345">
    <property type="entry name" value="HTH_GNTR"/>
    <property type="match status" value="1"/>
</dbReference>
<name>A0ABF7QVD7_RHILW</name>
<geneLocation type="plasmid" evidence="8 9">
    <name>pRLG201</name>
</geneLocation>
<dbReference type="SUPFAM" id="SSF53383">
    <property type="entry name" value="PLP-dependent transferases"/>
    <property type="match status" value="1"/>
</dbReference>